<dbReference type="Pfam" id="PF13279">
    <property type="entry name" value="4HBT_2"/>
    <property type="match status" value="1"/>
</dbReference>
<dbReference type="RefSeq" id="WP_038527211.1">
    <property type="nucleotide sequence ID" value="NZ_CP007793.1"/>
</dbReference>
<evidence type="ECO:0000256" key="1">
    <source>
        <dbReference type="ARBA" id="ARBA00005953"/>
    </source>
</evidence>
<evidence type="ECO:0000313" key="3">
    <source>
        <dbReference type="EMBL" id="AIB11338.1"/>
    </source>
</evidence>
<keyword evidence="2 3" id="KW-0378">Hydrolase</keyword>
<sequence>MSDGTGTANLSGWFDENAQHRLRLRVYYEDTDAGGLVYHANYLRFFERARTEMLRLTGFTNAGLAESDGVSFAVRRAEIDFVAPAKLEDTLEVVTRITDTGGASFAVAQLARRDGRDLARAVIQLAMINLAGNRAGRPARLPAPVREALIDLYKRQKRD</sequence>
<protein>
    <submittedName>
        <fullName evidence="3">Acyl-CoA thioester hydrolase</fullName>
    </submittedName>
    <submittedName>
        <fullName evidence="4">Tol-pal system-associated acyl-CoA thioesterase</fullName>
    </submittedName>
</protein>
<comment type="similarity">
    <text evidence="1">Belongs to the 4-hydroxybenzoyl-CoA thioesterase family.</text>
</comment>
<dbReference type="InterPro" id="IPR014166">
    <property type="entry name" value="Tol-Pal_acyl-CoA_thioesterase"/>
</dbReference>
<dbReference type="PANTHER" id="PTHR31793:SF37">
    <property type="entry name" value="ACYL-COA THIOESTER HYDROLASE YBGC"/>
    <property type="match status" value="1"/>
</dbReference>
<dbReference type="Proteomes" id="UP000236268">
    <property type="component" value="Unassembled WGS sequence"/>
</dbReference>
<dbReference type="InterPro" id="IPR050563">
    <property type="entry name" value="4-hydroxybenzoyl-CoA_TE"/>
</dbReference>
<gene>
    <name evidence="4" type="primary">ybgC</name>
    <name evidence="3" type="ORF">ABAZ39_04775</name>
    <name evidence="4" type="ORF">ACJ41P_08715</name>
    <name evidence="5" type="ORF">C1S70_00060</name>
</gene>
<dbReference type="NCBIfam" id="TIGR00051">
    <property type="entry name" value="YbgC/FadM family acyl-CoA thioesterase"/>
    <property type="match status" value="1"/>
</dbReference>
<reference evidence="4 8" key="3">
    <citation type="submission" date="2024-11" db="EMBL/GenBank/DDBJ databases">
        <title>Draft genome sequences of two bacteria associated to sugarcane roots in Colombia.</title>
        <authorList>
            <person name="Pardo-Diaz S."/>
            <person name="Masmela-Mendoza J."/>
            <person name="Delgadillo-Duran P."/>
            <person name="Bautista E.J."/>
            <person name="Rojas-Tapias D.F."/>
        </authorList>
    </citation>
    <scope>NUCLEOTIDE SEQUENCE [LARGE SCALE GENOMIC DNA]</scope>
    <source>
        <strain evidence="4 8">Ap18</strain>
    </source>
</reference>
<evidence type="ECO:0000313" key="7">
    <source>
        <dbReference type="Proteomes" id="UP000236268"/>
    </source>
</evidence>
<dbReference type="EMBL" id="CP007793">
    <property type="protein sequence ID" value="AIB11338.1"/>
    <property type="molecule type" value="Genomic_DNA"/>
</dbReference>
<dbReference type="PIRSF" id="PIRSF003230">
    <property type="entry name" value="YbgC"/>
    <property type="match status" value="1"/>
</dbReference>
<dbReference type="Gene3D" id="3.10.129.10">
    <property type="entry name" value="Hotdog Thioesterase"/>
    <property type="match status" value="1"/>
</dbReference>
<evidence type="ECO:0000313" key="5">
    <source>
        <dbReference type="EMBL" id="PNR00551.1"/>
    </source>
</evidence>
<dbReference type="OrthoDB" id="9808429at2"/>
<reference evidence="5 7" key="2">
    <citation type="submission" date="2018-01" db="EMBL/GenBank/DDBJ databases">
        <title>Whole genome sequence of Azospirillum brasilense REC3 isolated from strawberry roots.</title>
        <authorList>
            <person name="Fontana C.A."/>
            <person name="Salazar S.M."/>
            <person name="Bassi D."/>
            <person name="Puglisi E."/>
            <person name="Lovaisa N.C."/>
            <person name="Toffoli L.M."/>
            <person name="Pedraza R."/>
            <person name="Cocconcelli P.S."/>
        </authorList>
    </citation>
    <scope>NUCLEOTIDE SEQUENCE [LARGE SCALE GENOMIC DNA]</scope>
    <source>
        <strain evidence="5 7">REC3</strain>
    </source>
</reference>
<name>A0A060DK12_9PROT</name>
<dbReference type="FunFam" id="3.10.129.10:FF:000004">
    <property type="entry name" value="Tol-pal system-associated acyl-CoA thioesterase"/>
    <property type="match status" value="1"/>
</dbReference>
<organism evidence="3 6">
    <name type="scientific">Azospirillum argentinense</name>
    <dbReference type="NCBI Taxonomy" id="2970906"/>
    <lineage>
        <taxon>Bacteria</taxon>
        <taxon>Pseudomonadati</taxon>
        <taxon>Pseudomonadota</taxon>
        <taxon>Alphaproteobacteria</taxon>
        <taxon>Rhodospirillales</taxon>
        <taxon>Azospirillaceae</taxon>
        <taxon>Azospirillum</taxon>
    </lineage>
</organism>
<reference evidence="3 6" key="1">
    <citation type="journal article" date="2014" name="Genome Announc.">
        <title>Complete Genome Sequence of the Model Rhizosphere Strain Azospirillum brasilense Az39, Successfully Applied in Agriculture.</title>
        <authorList>
            <person name="Rivera D."/>
            <person name="Revale S."/>
            <person name="Molina R."/>
            <person name="Gualpa J."/>
            <person name="Puente M."/>
            <person name="Maroniche G."/>
            <person name="Paris G."/>
            <person name="Baker D."/>
            <person name="Clavijo B."/>
            <person name="McLay K."/>
            <person name="Spaepen S."/>
            <person name="Perticari A."/>
            <person name="Vazquez M."/>
            <person name="Wisniewski-Dye F."/>
            <person name="Watkins C."/>
            <person name="Martinez-Abarca F."/>
            <person name="Vanderleyden J."/>
            <person name="Cassan F."/>
        </authorList>
    </citation>
    <scope>NUCLEOTIDE SEQUENCE [LARGE SCALE GENOMIC DNA]</scope>
    <source>
        <strain evidence="3 6">Az39</strain>
    </source>
</reference>
<dbReference type="KEGG" id="abq:ABAZ39_04775"/>
<dbReference type="InterPro" id="IPR029069">
    <property type="entry name" value="HotDog_dom_sf"/>
</dbReference>
<accession>A0A060DK12</accession>
<dbReference type="Proteomes" id="UP001628281">
    <property type="component" value="Unassembled WGS sequence"/>
</dbReference>
<evidence type="ECO:0000313" key="4">
    <source>
        <dbReference type="EMBL" id="MFL7901201.1"/>
    </source>
</evidence>
<evidence type="ECO:0000313" key="8">
    <source>
        <dbReference type="Proteomes" id="UP001628281"/>
    </source>
</evidence>
<dbReference type="AlphaFoldDB" id="A0A060DK12"/>
<dbReference type="CDD" id="cd00586">
    <property type="entry name" value="4HBT"/>
    <property type="match status" value="1"/>
</dbReference>
<evidence type="ECO:0000256" key="2">
    <source>
        <dbReference type="ARBA" id="ARBA00022801"/>
    </source>
</evidence>
<accession>A0A2K1G6X4</accession>
<dbReference type="Proteomes" id="UP000027186">
    <property type="component" value="Chromosome"/>
</dbReference>
<keyword evidence="8" id="KW-1185">Reference proteome</keyword>
<dbReference type="GO" id="GO:0047617">
    <property type="term" value="F:fatty acyl-CoA hydrolase activity"/>
    <property type="evidence" value="ECO:0007669"/>
    <property type="project" value="TreeGrafter"/>
</dbReference>
<evidence type="ECO:0000313" key="6">
    <source>
        <dbReference type="Proteomes" id="UP000027186"/>
    </source>
</evidence>
<dbReference type="InterPro" id="IPR006684">
    <property type="entry name" value="YbgC/YbaW"/>
</dbReference>
<proteinExistence type="inferred from homology"/>
<dbReference type="SUPFAM" id="SSF54637">
    <property type="entry name" value="Thioesterase/thiol ester dehydrase-isomerase"/>
    <property type="match status" value="1"/>
</dbReference>
<dbReference type="EMBL" id="JBJLSN010000008">
    <property type="protein sequence ID" value="MFL7901201.1"/>
    <property type="molecule type" value="Genomic_DNA"/>
</dbReference>
<dbReference type="NCBIfam" id="TIGR02799">
    <property type="entry name" value="thio_ybgC"/>
    <property type="match status" value="1"/>
</dbReference>
<dbReference type="PANTHER" id="PTHR31793">
    <property type="entry name" value="4-HYDROXYBENZOYL-COA THIOESTERASE FAMILY MEMBER"/>
    <property type="match status" value="1"/>
</dbReference>
<dbReference type="EMBL" id="POWG01000001">
    <property type="protein sequence ID" value="PNR00551.1"/>
    <property type="molecule type" value="Genomic_DNA"/>
</dbReference>